<dbReference type="PRINTS" id="PR00463">
    <property type="entry name" value="EP450I"/>
</dbReference>
<dbReference type="PANTHER" id="PTHR24305:SF96">
    <property type="entry name" value="CYTOCHROME P450 MONOOXYGENASE STCB-RELATED"/>
    <property type="match status" value="1"/>
</dbReference>
<dbReference type="Pfam" id="PF00067">
    <property type="entry name" value="p450"/>
    <property type="match status" value="1"/>
</dbReference>
<dbReference type="Gene3D" id="1.10.630.10">
    <property type="entry name" value="Cytochrome P450"/>
    <property type="match status" value="1"/>
</dbReference>
<dbReference type="GO" id="GO:0020037">
    <property type="term" value="F:heme binding"/>
    <property type="evidence" value="ECO:0007669"/>
    <property type="project" value="InterPro"/>
</dbReference>
<dbReference type="SUPFAM" id="SSF48264">
    <property type="entry name" value="Cytochrome P450"/>
    <property type="match status" value="1"/>
</dbReference>
<evidence type="ECO:0000256" key="1">
    <source>
        <dbReference type="ARBA" id="ARBA00010617"/>
    </source>
</evidence>
<dbReference type="InterPro" id="IPR002401">
    <property type="entry name" value="Cyt_P450_E_grp-I"/>
</dbReference>
<keyword evidence="4" id="KW-0560">Oxidoreductase</keyword>
<comment type="cofactor">
    <cofactor evidence="6">
        <name>heme</name>
        <dbReference type="ChEBI" id="CHEBI:30413"/>
    </cofactor>
</comment>
<dbReference type="InterPro" id="IPR050121">
    <property type="entry name" value="Cytochrome_P450_monoxygenase"/>
</dbReference>
<evidence type="ECO:0000256" key="3">
    <source>
        <dbReference type="ARBA" id="ARBA00022723"/>
    </source>
</evidence>
<gene>
    <name evidence="7" type="ORF">E4U42_004006</name>
</gene>
<comment type="similarity">
    <text evidence="1">Belongs to the cytochrome P450 family.</text>
</comment>
<keyword evidence="3 6" id="KW-0479">Metal-binding</keyword>
<dbReference type="OrthoDB" id="1470350at2759"/>
<feature type="binding site" description="axial binding residue" evidence="6">
    <location>
        <position position="382"/>
    </location>
    <ligand>
        <name>heme</name>
        <dbReference type="ChEBI" id="CHEBI:30413"/>
    </ligand>
    <ligandPart>
        <name>Fe</name>
        <dbReference type="ChEBI" id="CHEBI:18248"/>
    </ligandPart>
</feature>
<dbReference type="EMBL" id="SRPY01000342">
    <property type="protein sequence ID" value="KAG5925741.1"/>
    <property type="molecule type" value="Genomic_DNA"/>
</dbReference>
<accession>A0A8K0NHC1</accession>
<keyword evidence="5 6" id="KW-0408">Iron</keyword>
<dbReference type="InterPro" id="IPR001128">
    <property type="entry name" value="Cyt_P450"/>
</dbReference>
<dbReference type="PRINTS" id="PR00385">
    <property type="entry name" value="P450"/>
</dbReference>
<evidence type="ECO:0000256" key="4">
    <source>
        <dbReference type="ARBA" id="ARBA00023002"/>
    </source>
</evidence>
<dbReference type="GO" id="GO:0004497">
    <property type="term" value="F:monooxygenase activity"/>
    <property type="evidence" value="ECO:0007669"/>
    <property type="project" value="InterPro"/>
</dbReference>
<proteinExistence type="inferred from homology"/>
<keyword evidence="8" id="KW-1185">Reference proteome</keyword>
<reference evidence="7" key="1">
    <citation type="journal article" date="2020" name="bioRxiv">
        <title>Whole genome comparisons of ergot fungi reveals the divergence and evolution of species within the genus Claviceps are the result of varying mechanisms driving genome evolution and host range expansion.</title>
        <authorList>
            <person name="Wyka S.A."/>
            <person name="Mondo S.J."/>
            <person name="Liu M."/>
            <person name="Dettman J."/>
            <person name="Nalam V."/>
            <person name="Broders K.D."/>
        </authorList>
    </citation>
    <scope>NUCLEOTIDE SEQUENCE</scope>
    <source>
        <strain evidence="7">CCC 489</strain>
    </source>
</reference>
<comment type="caution">
    <text evidence="7">The sequence shown here is derived from an EMBL/GenBank/DDBJ whole genome shotgun (WGS) entry which is preliminary data.</text>
</comment>
<evidence type="ECO:0000256" key="6">
    <source>
        <dbReference type="PIRSR" id="PIRSR602401-1"/>
    </source>
</evidence>
<dbReference type="InterPro" id="IPR036396">
    <property type="entry name" value="Cyt_P450_sf"/>
</dbReference>
<dbReference type="CDD" id="cd11059">
    <property type="entry name" value="CYP_fungal"/>
    <property type="match status" value="1"/>
</dbReference>
<dbReference type="AlphaFoldDB" id="A0A8K0NHC1"/>
<name>A0A8K0NHC1_9HYPO</name>
<evidence type="ECO:0008006" key="9">
    <source>
        <dbReference type="Google" id="ProtNLM"/>
    </source>
</evidence>
<evidence type="ECO:0000256" key="5">
    <source>
        <dbReference type="ARBA" id="ARBA00023004"/>
    </source>
</evidence>
<dbReference type="Proteomes" id="UP000811619">
    <property type="component" value="Unassembled WGS sequence"/>
</dbReference>
<organism evidence="7 8">
    <name type="scientific">Claviceps africana</name>
    <dbReference type="NCBI Taxonomy" id="83212"/>
    <lineage>
        <taxon>Eukaryota</taxon>
        <taxon>Fungi</taxon>
        <taxon>Dikarya</taxon>
        <taxon>Ascomycota</taxon>
        <taxon>Pezizomycotina</taxon>
        <taxon>Sordariomycetes</taxon>
        <taxon>Hypocreomycetidae</taxon>
        <taxon>Hypocreales</taxon>
        <taxon>Clavicipitaceae</taxon>
        <taxon>Claviceps</taxon>
    </lineage>
</organism>
<evidence type="ECO:0000256" key="2">
    <source>
        <dbReference type="ARBA" id="ARBA00022617"/>
    </source>
</evidence>
<evidence type="ECO:0000313" key="7">
    <source>
        <dbReference type="EMBL" id="KAG5925741.1"/>
    </source>
</evidence>
<dbReference type="GO" id="GO:0016705">
    <property type="term" value="F:oxidoreductase activity, acting on paired donors, with incorporation or reduction of molecular oxygen"/>
    <property type="evidence" value="ECO:0007669"/>
    <property type="project" value="InterPro"/>
</dbReference>
<dbReference type="GO" id="GO:0005506">
    <property type="term" value="F:iron ion binding"/>
    <property type="evidence" value="ECO:0007669"/>
    <property type="project" value="InterPro"/>
</dbReference>
<sequence length="437" mass="48843">MSTLRGRRTRYIHSLHRQYGPVVRVAPREISISDPDAVRQIHRIGTPFRKASWYKELTRQPDDDACTVFAIQDPRQASARRKLFQRSATRAAVAQWEPVVARLADLAVGKIKRDVETTGTADVARWWSMMTADVLSSLAFGESYRIVETEQKPPLITDIEAALVLGALRLELPWTWPLVRRIPLPGLASPAALFARIQGYGLVAVRNTRDSSRRGVKTLFAEMLPRDEQEQPLPDRVIALESTNIIIAGGDTTAAALTFLVYAVLKDPAVKEQLVRELAACPDEPGWDDLDRLPFLHGVIQETLRLYSPIPASLRREVPPEGALLGGYTIPPGVTVGTQAYTLHRDPAIWHHPERFDPHRWADPTPEMKAAFMPFGGAARTCLGQNIARLELLHATSRFFRECPRAVMSDKTTEADMVMVDYFTGRPKGGRCEITMS</sequence>
<keyword evidence="2 6" id="KW-0349">Heme</keyword>
<dbReference type="PANTHER" id="PTHR24305">
    <property type="entry name" value="CYTOCHROME P450"/>
    <property type="match status" value="1"/>
</dbReference>
<evidence type="ECO:0000313" key="8">
    <source>
        <dbReference type="Proteomes" id="UP000811619"/>
    </source>
</evidence>
<protein>
    <recommendedName>
        <fullName evidence="9">Cytochrome P450</fullName>
    </recommendedName>
</protein>